<gene>
    <name evidence="2" type="ORF">ST47_g2110</name>
</gene>
<sequence>MGAARRGRPAKVAAPEPAIPVAVTVPPNPPKKRGRPPKTNTVETVTVEPPKRRGRQPNPKNDKPIAQIDSAIRRGRRSLAAAEEAIAEAHVSPKRRPGRPSKATSTAAAAEAIAPKKRGGRPRKEDVVPEALITPKRGRRPTLDLNRVAGPSRVTKRTSPRSKPVARASKVVAAPRINPKMRSRLRQRTAPIEKVKKEALQPVKKARGRPKKVQVEVGRKPSAPVPAAPVKKVTARPKTVAPRKRRGYTTLEVPDKFAAQVKQLVADLQAENAANAAAAAGEADDEGEEIEVEVELGTNDPTADPLDNPSAELEQEEAAAELVEEDEDKGEDDEDRMPIDPLEAARVPATDEGIRAESSSDNIGDETELPSETAVFAEIAAVQDDLDAQDALRDDVQMAENVQPEVERESSPSNVSVDVHQEITEVSSFPQADGTNEVEVFHAHIDEHAHIHEHAHATEPAAGSVVGSLFSGF</sequence>
<feature type="compositionally biased region" description="Low complexity" evidence="1">
    <location>
        <begin position="37"/>
        <end position="48"/>
    </location>
</feature>
<dbReference type="AlphaFoldDB" id="A0A163K363"/>
<evidence type="ECO:0000313" key="3">
    <source>
        <dbReference type="Proteomes" id="UP000076837"/>
    </source>
</evidence>
<reference evidence="2 3" key="1">
    <citation type="journal article" date="2016" name="Sci. Rep.">
        <title>Draft genome sequencing and secretome analysis of fungal phytopathogen Ascochyta rabiei provides insight into the necrotrophic effector repertoire.</title>
        <authorList>
            <person name="Verma S."/>
            <person name="Gazara R.K."/>
            <person name="Nizam S."/>
            <person name="Parween S."/>
            <person name="Chattopadhyay D."/>
            <person name="Verma P.K."/>
        </authorList>
    </citation>
    <scope>NUCLEOTIDE SEQUENCE [LARGE SCALE GENOMIC DNA]</scope>
    <source>
        <strain evidence="2 3">ArDII</strain>
    </source>
</reference>
<keyword evidence="3" id="KW-1185">Reference proteome</keyword>
<proteinExistence type="predicted"/>
<dbReference type="Proteomes" id="UP000076837">
    <property type="component" value="Unassembled WGS sequence"/>
</dbReference>
<organism evidence="2 3">
    <name type="scientific">Didymella rabiei</name>
    <name type="common">Chickpea ascochyta blight fungus</name>
    <name type="synonym">Mycosphaerella rabiei</name>
    <dbReference type="NCBI Taxonomy" id="5454"/>
    <lineage>
        <taxon>Eukaryota</taxon>
        <taxon>Fungi</taxon>
        <taxon>Dikarya</taxon>
        <taxon>Ascomycota</taxon>
        <taxon>Pezizomycotina</taxon>
        <taxon>Dothideomycetes</taxon>
        <taxon>Pleosporomycetidae</taxon>
        <taxon>Pleosporales</taxon>
        <taxon>Pleosporineae</taxon>
        <taxon>Didymellaceae</taxon>
        <taxon>Ascochyta</taxon>
    </lineage>
</organism>
<protein>
    <submittedName>
        <fullName evidence="2">DNA binding</fullName>
    </submittedName>
</protein>
<feature type="compositionally biased region" description="Low complexity" evidence="1">
    <location>
        <begin position="10"/>
        <end position="25"/>
    </location>
</feature>
<dbReference type="OrthoDB" id="3798269at2759"/>
<feature type="compositionally biased region" description="Acidic residues" evidence="1">
    <location>
        <begin position="313"/>
        <end position="335"/>
    </location>
</feature>
<dbReference type="GO" id="GO:0003677">
    <property type="term" value="F:DNA binding"/>
    <property type="evidence" value="ECO:0007669"/>
    <property type="project" value="InterPro"/>
</dbReference>
<dbReference type="EMBL" id="JYNV01000097">
    <property type="protein sequence ID" value="KZM26745.1"/>
    <property type="molecule type" value="Genomic_DNA"/>
</dbReference>
<dbReference type="PRINTS" id="PR00929">
    <property type="entry name" value="ATHOOK"/>
</dbReference>
<feature type="region of interest" description="Disordered" evidence="1">
    <location>
        <begin position="202"/>
        <end position="247"/>
    </location>
</feature>
<feature type="region of interest" description="Disordered" evidence="1">
    <location>
        <begin position="273"/>
        <end position="368"/>
    </location>
</feature>
<accession>A0A163K363</accession>
<dbReference type="InterPro" id="IPR017956">
    <property type="entry name" value="AT_hook_DNA-bd_motif"/>
</dbReference>
<dbReference type="SMART" id="SM00384">
    <property type="entry name" value="AT_hook"/>
    <property type="match status" value="5"/>
</dbReference>
<feature type="compositionally biased region" description="Low complexity" evidence="1">
    <location>
        <begin position="228"/>
        <end position="238"/>
    </location>
</feature>
<feature type="region of interest" description="Disordered" evidence="1">
    <location>
        <begin position="1"/>
        <end position="170"/>
    </location>
</feature>
<comment type="caution">
    <text evidence="2">The sequence shown here is derived from an EMBL/GenBank/DDBJ whole genome shotgun (WGS) entry which is preliminary data.</text>
</comment>
<evidence type="ECO:0000256" key="1">
    <source>
        <dbReference type="SAM" id="MobiDB-lite"/>
    </source>
</evidence>
<feature type="compositionally biased region" description="Low complexity" evidence="1">
    <location>
        <begin position="100"/>
        <end position="113"/>
    </location>
</feature>
<feature type="compositionally biased region" description="Acidic residues" evidence="1">
    <location>
        <begin position="282"/>
        <end position="294"/>
    </location>
</feature>
<name>A0A163K363_DIDRA</name>
<evidence type="ECO:0000313" key="2">
    <source>
        <dbReference type="EMBL" id="KZM26745.1"/>
    </source>
</evidence>